<feature type="region of interest" description="Disordered" evidence="8">
    <location>
        <begin position="1"/>
        <end position="57"/>
    </location>
</feature>
<evidence type="ECO:0000256" key="6">
    <source>
        <dbReference type="ARBA" id="ARBA00023242"/>
    </source>
</evidence>
<evidence type="ECO:0000256" key="7">
    <source>
        <dbReference type="RuleBase" id="RU365071"/>
    </source>
</evidence>
<keyword evidence="5 7" id="KW-0234">DNA repair</keyword>
<keyword evidence="6 7" id="KW-0539">Nucleus</keyword>
<evidence type="ECO:0000256" key="5">
    <source>
        <dbReference type="ARBA" id="ARBA00023204"/>
    </source>
</evidence>
<feature type="compositionally biased region" description="Low complexity" evidence="8">
    <location>
        <begin position="346"/>
        <end position="365"/>
    </location>
</feature>
<dbReference type="InterPro" id="IPR027786">
    <property type="entry name" value="Nse4/EID"/>
</dbReference>
<evidence type="ECO:0000313" key="10">
    <source>
        <dbReference type="EMBL" id="MBA4677737.1"/>
    </source>
</evidence>
<evidence type="ECO:0000259" key="9">
    <source>
        <dbReference type="Pfam" id="PF08743"/>
    </source>
</evidence>
<evidence type="ECO:0000256" key="8">
    <source>
        <dbReference type="SAM" id="MobiDB-lite"/>
    </source>
</evidence>
<feature type="region of interest" description="Disordered" evidence="8">
    <location>
        <begin position="341"/>
        <end position="397"/>
    </location>
</feature>
<keyword evidence="3 7" id="KW-0227">DNA damage</keyword>
<dbReference type="Pfam" id="PF08743">
    <property type="entry name" value="Nse4_C"/>
    <property type="match status" value="1"/>
</dbReference>
<feature type="compositionally biased region" description="Basic and acidic residues" evidence="8">
    <location>
        <begin position="386"/>
        <end position="395"/>
    </location>
</feature>
<reference evidence="10" key="1">
    <citation type="journal article" date="2013" name="J. Plant Res.">
        <title>Effect of fungi and light on seed germination of three Opuntia species from semiarid lands of central Mexico.</title>
        <authorList>
            <person name="Delgado-Sanchez P."/>
            <person name="Jimenez-Bremont J.F."/>
            <person name="Guerrero-Gonzalez Mde L."/>
            <person name="Flores J."/>
        </authorList>
    </citation>
    <scope>NUCLEOTIDE SEQUENCE</scope>
    <source>
        <tissue evidence="10">Cladode</tissue>
    </source>
</reference>
<dbReference type="InterPro" id="IPR014854">
    <property type="entry name" value="Nse4_C"/>
</dbReference>
<comment type="subcellular location">
    <subcellularLocation>
        <location evidence="1 7">Nucleus</location>
    </subcellularLocation>
</comment>
<sequence>MRRVKREPGSNSARDSNTGVRELRSRRIAVDSSLPCSASNHDEQQEAGQEVDDEENEVAVRRSIRSRYLAVKNLLSGGMEEMSEADLDVFKNIINEVETLHQKVQRPREQVADAEALLDITSSFVKSVKAHKNDGVTPSDFVTCLLRDFGRQGDVASSADGARSLVLWKDIGVAVSQIFRNGPGCCTMLGPMDAEVKKRKTAVRKRHVKPTETARPEELNSTTEEKTDTDKNMSTMFGILRKNRKVRLENLVLNRSSFAQTVENLFALSFLVKDGRAEITANENGHFVCPRNAPAAEAVASGKVSYCHFAFRFDFKDWKLMLGSVEGEELMPHRAPAQADPLCTDSEFPPESAPAEPETTAATTPIRKLSRNRGLVLQEQTVVEDSPEKSDESRARATYIRKGKRKIRL</sequence>
<feature type="domain" description="Non-structural maintenance of chromosome element 4 C-terminal" evidence="9">
    <location>
        <begin position="246"/>
        <end position="329"/>
    </location>
</feature>
<dbReference type="PANTHER" id="PTHR16140:SF0">
    <property type="entry name" value="NON-STRUCTURAL MAINTENANCE OF CHROMOSOMES ELEMENT 4"/>
    <property type="match status" value="1"/>
</dbReference>
<evidence type="ECO:0000256" key="2">
    <source>
        <dbReference type="ARBA" id="ARBA00008997"/>
    </source>
</evidence>
<accession>A0A7C9AXR2</accession>
<dbReference type="EMBL" id="GISG01276453">
    <property type="protein sequence ID" value="MBA4677737.1"/>
    <property type="molecule type" value="Transcribed_RNA"/>
</dbReference>
<dbReference type="GO" id="GO:0006310">
    <property type="term" value="P:DNA recombination"/>
    <property type="evidence" value="ECO:0007669"/>
    <property type="project" value="UniProtKB-UniRule"/>
</dbReference>
<dbReference type="GO" id="GO:0006281">
    <property type="term" value="P:DNA repair"/>
    <property type="evidence" value="ECO:0007669"/>
    <property type="project" value="UniProtKB-UniRule"/>
</dbReference>
<feature type="compositionally biased region" description="Basic and acidic residues" evidence="8">
    <location>
        <begin position="209"/>
        <end position="228"/>
    </location>
</feature>
<comment type="similarity">
    <text evidence="2 7">Belongs to the NSE4 family.</text>
</comment>
<feature type="region of interest" description="Disordered" evidence="8">
    <location>
        <begin position="201"/>
        <end position="228"/>
    </location>
</feature>
<evidence type="ECO:0000256" key="4">
    <source>
        <dbReference type="ARBA" id="ARBA00023172"/>
    </source>
</evidence>
<keyword evidence="4 7" id="KW-0233">DNA recombination</keyword>
<dbReference type="PANTHER" id="PTHR16140">
    <property type="entry name" value="NON-STRUCTURAL MAINTENANCE OF CHROMOSOMES ELEMENT 4"/>
    <property type="match status" value="1"/>
</dbReference>
<comment type="subunit">
    <text evidence="7">Component of the SMC5-SMC6 complex.</text>
</comment>
<dbReference type="GO" id="GO:0030915">
    <property type="term" value="C:Smc5-Smc6 complex"/>
    <property type="evidence" value="ECO:0007669"/>
    <property type="project" value="UniProtKB-UniRule"/>
</dbReference>
<dbReference type="GO" id="GO:0005634">
    <property type="term" value="C:nucleus"/>
    <property type="evidence" value="ECO:0007669"/>
    <property type="project" value="UniProtKB-SubCell"/>
</dbReference>
<evidence type="ECO:0000256" key="3">
    <source>
        <dbReference type="ARBA" id="ARBA00022763"/>
    </source>
</evidence>
<comment type="function">
    <text evidence="7">Component of the SMC5-SMC6 complex, that promotes sister chromatid alignment after DNA damage and facilitates double-stranded DNA breaks (DSBs) repair via homologous recombination between sister chromatids.</text>
</comment>
<feature type="compositionally biased region" description="Polar residues" evidence="8">
    <location>
        <begin position="9"/>
        <end position="19"/>
    </location>
</feature>
<protein>
    <recommendedName>
        <fullName evidence="7">Non-structural maintenance of chromosomes element 4</fullName>
    </recommendedName>
</protein>
<name>A0A7C9AXR2_OPUST</name>
<dbReference type="AlphaFoldDB" id="A0A7C9AXR2"/>
<proteinExistence type="inferred from homology"/>
<reference evidence="10" key="2">
    <citation type="submission" date="2020-07" db="EMBL/GenBank/DDBJ databases">
        <authorList>
            <person name="Vera ALvarez R."/>
            <person name="Arias-Moreno D.M."/>
            <person name="Jimenez-Jacinto V."/>
            <person name="Jimenez-Bremont J.F."/>
            <person name="Swaminathan K."/>
            <person name="Moose S.P."/>
            <person name="Guerrero-Gonzalez M.L."/>
            <person name="Marino-Ramirez L."/>
            <person name="Landsman D."/>
            <person name="Rodriguez-Kessler M."/>
            <person name="Delgado-Sanchez P."/>
        </authorList>
    </citation>
    <scope>NUCLEOTIDE SEQUENCE</scope>
    <source>
        <tissue evidence="10">Cladode</tissue>
    </source>
</reference>
<organism evidence="10">
    <name type="scientific">Opuntia streptacantha</name>
    <name type="common">Prickly pear cactus</name>
    <name type="synonym">Opuntia cardona</name>
    <dbReference type="NCBI Taxonomy" id="393608"/>
    <lineage>
        <taxon>Eukaryota</taxon>
        <taxon>Viridiplantae</taxon>
        <taxon>Streptophyta</taxon>
        <taxon>Embryophyta</taxon>
        <taxon>Tracheophyta</taxon>
        <taxon>Spermatophyta</taxon>
        <taxon>Magnoliopsida</taxon>
        <taxon>eudicotyledons</taxon>
        <taxon>Gunneridae</taxon>
        <taxon>Pentapetalae</taxon>
        <taxon>Caryophyllales</taxon>
        <taxon>Cactineae</taxon>
        <taxon>Cactaceae</taxon>
        <taxon>Opuntioideae</taxon>
        <taxon>Opuntia</taxon>
    </lineage>
</organism>
<evidence type="ECO:0000256" key="1">
    <source>
        <dbReference type="ARBA" id="ARBA00004123"/>
    </source>
</evidence>